<dbReference type="Proteomes" id="UP001055879">
    <property type="component" value="Linkage Group LG05"/>
</dbReference>
<evidence type="ECO:0000313" key="1">
    <source>
        <dbReference type="EMBL" id="KAI3729028.1"/>
    </source>
</evidence>
<protein>
    <submittedName>
        <fullName evidence="1">Uncharacterized protein</fullName>
    </submittedName>
</protein>
<reference evidence="1 2" key="2">
    <citation type="journal article" date="2022" name="Mol. Ecol. Resour.">
        <title>The genomes of chicory, endive, great burdock and yacon provide insights into Asteraceae paleo-polyploidization history and plant inulin production.</title>
        <authorList>
            <person name="Fan W."/>
            <person name="Wang S."/>
            <person name="Wang H."/>
            <person name="Wang A."/>
            <person name="Jiang F."/>
            <person name="Liu H."/>
            <person name="Zhao H."/>
            <person name="Xu D."/>
            <person name="Zhang Y."/>
        </authorList>
    </citation>
    <scope>NUCLEOTIDE SEQUENCE [LARGE SCALE GENOMIC DNA]</scope>
    <source>
        <strain evidence="2">cv. Niubang</strain>
    </source>
</reference>
<organism evidence="1 2">
    <name type="scientific">Arctium lappa</name>
    <name type="common">Greater burdock</name>
    <name type="synonym">Lappa major</name>
    <dbReference type="NCBI Taxonomy" id="4217"/>
    <lineage>
        <taxon>Eukaryota</taxon>
        <taxon>Viridiplantae</taxon>
        <taxon>Streptophyta</taxon>
        <taxon>Embryophyta</taxon>
        <taxon>Tracheophyta</taxon>
        <taxon>Spermatophyta</taxon>
        <taxon>Magnoliopsida</taxon>
        <taxon>eudicotyledons</taxon>
        <taxon>Gunneridae</taxon>
        <taxon>Pentapetalae</taxon>
        <taxon>asterids</taxon>
        <taxon>campanulids</taxon>
        <taxon>Asterales</taxon>
        <taxon>Asteraceae</taxon>
        <taxon>Carduoideae</taxon>
        <taxon>Cardueae</taxon>
        <taxon>Arctiinae</taxon>
        <taxon>Arctium</taxon>
    </lineage>
</organism>
<keyword evidence="2" id="KW-1185">Reference proteome</keyword>
<reference evidence="2" key="1">
    <citation type="journal article" date="2022" name="Mol. Ecol. Resour.">
        <title>The genomes of chicory, endive, great burdock and yacon provide insights into Asteraceae palaeo-polyploidization history and plant inulin production.</title>
        <authorList>
            <person name="Fan W."/>
            <person name="Wang S."/>
            <person name="Wang H."/>
            <person name="Wang A."/>
            <person name="Jiang F."/>
            <person name="Liu H."/>
            <person name="Zhao H."/>
            <person name="Xu D."/>
            <person name="Zhang Y."/>
        </authorList>
    </citation>
    <scope>NUCLEOTIDE SEQUENCE [LARGE SCALE GENOMIC DNA]</scope>
    <source>
        <strain evidence="2">cv. Niubang</strain>
    </source>
</reference>
<name>A0ACB9C453_ARCLA</name>
<sequence length="378" mass="43273">MAFVEEKFLLFCFVFFNNLHSLVSSQYARQLPIVERLTDRFPPMPVTQGMATLFGASNIQLSSNGSYVDIGLDKSTGSGLVSKNTYYHGFFSASIKLPKGISSGVVLAFYMSNSDVFPHNHDELDFEFLGHESKSQWVLQTNMYANGSIRGREERINLWFNPTHHFHQYSILWNHHHTVFLVDNIPVREVINIGAMSYAYPLKPMSLYATIWDGSNWATEGGKYPTNYKYAPFVASLGELKMEGCVIENTSLSVADDLCSNNATISNLVEGEEYATLSKQQRVALNWKIIIDCTRVAGGDDSKLYFSVDNKRVLVVKHLQWKLRGHKRVEINCVHIQISWDVHNWLLEEEIDDGYALFMFRFEKSGFDYHEDNKTWPD</sequence>
<proteinExistence type="predicted"/>
<comment type="caution">
    <text evidence="1">The sequence shown here is derived from an EMBL/GenBank/DDBJ whole genome shotgun (WGS) entry which is preliminary data.</text>
</comment>
<dbReference type="EMBL" id="CM042051">
    <property type="protein sequence ID" value="KAI3729028.1"/>
    <property type="molecule type" value="Genomic_DNA"/>
</dbReference>
<gene>
    <name evidence="1" type="ORF">L6452_17674</name>
</gene>
<accession>A0ACB9C453</accession>
<evidence type="ECO:0000313" key="2">
    <source>
        <dbReference type="Proteomes" id="UP001055879"/>
    </source>
</evidence>